<dbReference type="SUPFAM" id="SSF52794">
    <property type="entry name" value="PTS system IIB component-like"/>
    <property type="match status" value="1"/>
</dbReference>
<dbReference type="EMBL" id="CP031198">
    <property type="protein sequence ID" value="QCZ52569.1"/>
    <property type="molecule type" value="Genomic_DNA"/>
</dbReference>
<gene>
    <name evidence="8" type="ORF">CNR29_03120</name>
    <name evidence="10" type="ORF">DIS17_01755</name>
    <name evidence="9" type="ORF">UCCLBBS449_0596</name>
</gene>
<dbReference type="GO" id="GO:0008982">
    <property type="term" value="F:protein-N(PI)-phosphohistidine-sugar phosphotransferase activity"/>
    <property type="evidence" value="ECO:0007669"/>
    <property type="project" value="InterPro"/>
</dbReference>
<evidence type="ECO:0000256" key="1">
    <source>
        <dbReference type="ARBA" id="ARBA00022448"/>
    </source>
</evidence>
<dbReference type="InterPro" id="IPR036095">
    <property type="entry name" value="PTS_EIIB-like_sf"/>
</dbReference>
<reference evidence="8 11" key="1">
    <citation type="submission" date="2017-09" db="EMBL/GenBank/DDBJ databases">
        <title>Genome sequence of Lactobacillus brevis D7.</title>
        <authorList>
            <person name="Kwon M.-S."/>
            <person name="Lim S.K."/>
            <person name="Choi H.-J."/>
        </authorList>
    </citation>
    <scope>NUCLEOTIDE SEQUENCE [LARGE SCALE GENOMIC DNA]</scope>
    <source>
        <strain evidence="8 11">D7</strain>
    </source>
</reference>
<proteinExistence type="predicted"/>
<feature type="domain" description="PTS EIIB type-3" evidence="7">
    <location>
        <begin position="1"/>
        <end position="104"/>
    </location>
</feature>
<dbReference type="RefSeq" id="WP_024525672.1">
    <property type="nucleotide sequence ID" value="NZ_BJMR01000065.1"/>
</dbReference>
<keyword evidence="3" id="KW-0762">Sugar transport</keyword>
<accession>A0A0D0G5Z8</accession>
<dbReference type="Proteomes" id="UP000307074">
    <property type="component" value="Chromosome"/>
</dbReference>
<dbReference type="InterPro" id="IPR013012">
    <property type="entry name" value="PTS_EIIB_3"/>
</dbReference>
<dbReference type="PROSITE" id="PS51100">
    <property type="entry name" value="PTS_EIIB_TYPE_3"/>
    <property type="match status" value="1"/>
</dbReference>
<reference evidence="10" key="2">
    <citation type="submission" date="2018-05" db="EMBL/GenBank/DDBJ databases">
        <title>Genome Comparison of Lactic Acid Bacteria Isolated from non-Wheat Sourdough.</title>
        <authorList>
            <person name="Rice T."/>
            <person name="Axel C."/>
            <person name="Lynch K.M."/>
            <person name="Benz C."/>
            <person name="Arendt E.K."/>
            <person name="Coffey A."/>
        </authorList>
    </citation>
    <scope>NUCLEOTIDE SEQUENCE</scope>
    <source>
        <strain evidence="10">TR055</strain>
    </source>
</reference>
<evidence type="ECO:0000256" key="6">
    <source>
        <dbReference type="PROSITE-ProRule" id="PRU00423"/>
    </source>
</evidence>
<keyword evidence="2" id="KW-0597">Phosphoprotein</keyword>
<organism evidence="8 11">
    <name type="scientific">Levilactobacillus brevis</name>
    <name type="common">Lactobacillus brevis</name>
    <dbReference type="NCBI Taxonomy" id="1580"/>
    <lineage>
        <taxon>Bacteria</taxon>
        <taxon>Bacillati</taxon>
        <taxon>Bacillota</taxon>
        <taxon>Bacilli</taxon>
        <taxon>Lactobacillales</taxon>
        <taxon>Lactobacillaceae</taxon>
        <taxon>Levilactobacillus</taxon>
    </lineage>
</organism>
<dbReference type="EMBL" id="QFDK01000001">
    <property type="protein sequence ID" value="TOZ06190.1"/>
    <property type="molecule type" value="Genomic_DNA"/>
</dbReference>
<sequence length="106" mass="11557">MKNVLLLSGNENSSHLFLGEAKRTAETRHMPLNFSAASIQDLTPDMLAEQDLVLLAPRAVNQAEVTTLKAQVPTMTIPNDIYGWLNGQALVKFACEKLQLLPVAAV</sequence>
<evidence type="ECO:0000256" key="5">
    <source>
        <dbReference type="ARBA" id="ARBA00022683"/>
    </source>
</evidence>
<evidence type="ECO:0000259" key="7">
    <source>
        <dbReference type="PROSITE" id="PS51100"/>
    </source>
</evidence>
<dbReference type="Proteomes" id="UP000785759">
    <property type="component" value="Unassembled WGS sequence"/>
</dbReference>
<name>A0A0D0G5Z8_LEVBR</name>
<evidence type="ECO:0000313" key="11">
    <source>
        <dbReference type="Proteomes" id="UP000217918"/>
    </source>
</evidence>
<dbReference type="AlphaFoldDB" id="A0A0D0G5Z8"/>
<keyword evidence="5" id="KW-0598">Phosphotransferase system</keyword>
<evidence type="ECO:0000256" key="4">
    <source>
        <dbReference type="ARBA" id="ARBA00022679"/>
    </source>
</evidence>
<dbReference type="GO" id="GO:0009401">
    <property type="term" value="P:phosphoenolpyruvate-dependent sugar phosphotransferase system"/>
    <property type="evidence" value="ECO:0007669"/>
    <property type="project" value="UniProtKB-KW"/>
</dbReference>
<evidence type="ECO:0000313" key="9">
    <source>
        <dbReference type="EMBL" id="QCZ52569.1"/>
    </source>
</evidence>
<evidence type="ECO:0000313" key="8">
    <source>
        <dbReference type="EMBL" id="PBQ23060.1"/>
    </source>
</evidence>
<evidence type="ECO:0000313" key="10">
    <source>
        <dbReference type="EMBL" id="TOZ06190.1"/>
    </source>
</evidence>
<dbReference type="EMBL" id="NVYO01000001">
    <property type="protein sequence ID" value="PBQ23060.1"/>
    <property type="molecule type" value="Genomic_DNA"/>
</dbReference>
<dbReference type="Proteomes" id="UP000217918">
    <property type="component" value="Unassembled WGS sequence"/>
</dbReference>
<protein>
    <submittedName>
        <fullName evidence="8">Cellobiose PTS IIC subunit</fullName>
    </submittedName>
    <submittedName>
        <fullName evidence="9">Cellobiose-specific PTS system IIC component</fullName>
    </submittedName>
</protein>
<reference evidence="9 12" key="3">
    <citation type="submission" date="2018-07" db="EMBL/GenBank/DDBJ databases">
        <authorList>
            <person name="Feyereisen M."/>
        </authorList>
    </citation>
    <scope>NUCLEOTIDE SEQUENCE [LARGE SCALE GENOMIC DNA]</scope>
    <source>
        <strain evidence="9 12">UCCLBBS449</strain>
    </source>
</reference>
<keyword evidence="1" id="KW-0813">Transport</keyword>
<dbReference type="Gene3D" id="3.40.50.2300">
    <property type="match status" value="1"/>
</dbReference>
<keyword evidence="4" id="KW-0808">Transferase</keyword>
<comment type="caution">
    <text evidence="6">Lacks conserved residue(s) required for the propagation of feature annotation.</text>
</comment>
<evidence type="ECO:0000313" key="12">
    <source>
        <dbReference type="Proteomes" id="UP000307074"/>
    </source>
</evidence>
<evidence type="ECO:0000256" key="3">
    <source>
        <dbReference type="ARBA" id="ARBA00022597"/>
    </source>
</evidence>
<evidence type="ECO:0000256" key="2">
    <source>
        <dbReference type="ARBA" id="ARBA00022553"/>
    </source>
</evidence>